<dbReference type="CDD" id="cd07814">
    <property type="entry name" value="SRPBCC_CalC_Aha1-like"/>
    <property type="match status" value="1"/>
</dbReference>
<dbReference type="Gene3D" id="3.30.530.20">
    <property type="match status" value="1"/>
</dbReference>
<dbReference type="SUPFAM" id="SSF55961">
    <property type="entry name" value="Bet v1-like"/>
    <property type="match status" value="1"/>
</dbReference>
<name>A0A916WGM9_9MICO</name>
<evidence type="ECO:0000313" key="1">
    <source>
        <dbReference type="EMBL" id="GGA97551.1"/>
    </source>
</evidence>
<keyword evidence="2" id="KW-1185">Reference proteome</keyword>
<organism evidence="1 2">
    <name type="scientific">Conyzicola nivalis</name>
    <dbReference type="NCBI Taxonomy" id="1477021"/>
    <lineage>
        <taxon>Bacteria</taxon>
        <taxon>Bacillati</taxon>
        <taxon>Actinomycetota</taxon>
        <taxon>Actinomycetes</taxon>
        <taxon>Micrococcales</taxon>
        <taxon>Microbacteriaceae</taxon>
        <taxon>Conyzicola</taxon>
    </lineage>
</organism>
<evidence type="ECO:0000313" key="2">
    <source>
        <dbReference type="Proteomes" id="UP000606922"/>
    </source>
</evidence>
<comment type="caution">
    <text evidence="1">The sequence shown here is derived from an EMBL/GenBank/DDBJ whole genome shotgun (WGS) entry which is preliminary data.</text>
</comment>
<accession>A0A916WGM9</accession>
<reference evidence="1" key="2">
    <citation type="submission" date="2020-09" db="EMBL/GenBank/DDBJ databases">
        <authorList>
            <person name="Sun Q."/>
            <person name="Zhou Y."/>
        </authorList>
    </citation>
    <scope>NUCLEOTIDE SEQUENCE</scope>
    <source>
        <strain evidence="1">CGMCC 1.12813</strain>
    </source>
</reference>
<sequence length="146" mass="15941">MRKLIFDADIDAPVQHVWNVMLDLDTYREWASAFHDGSTYEGGWNEGDEIRFLGPNDDGTTGGLAAIVETSRPGELVAMRYVAEVDAGGENRESPVVGMRESYAFSGTGGPTTVTVELEVPDDWAPMMMDAWPKALGRLKEVAESA</sequence>
<dbReference type="Pfam" id="PF10604">
    <property type="entry name" value="Polyketide_cyc2"/>
    <property type="match status" value="1"/>
</dbReference>
<gene>
    <name evidence="1" type="ORF">GCM10010979_10020</name>
</gene>
<dbReference type="InterPro" id="IPR023393">
    <property type="entry name" value="START-like_dom_sf"/>
</dbReference>
<dbReference type="RefSeq" id="WP_188509576.1">
    <property type="nucleotide sequence ID" value="NZ_BMGB01000001.1"/>
</dbReference>
<dbReference type="AlphaFoldDB" id="A0A916WGM9"/>
<evidence type="ECO:0008006" key="3">
    <source>
        <dbReference type="Google" id="ProtNLM"/>
    </source>
</evidence>
<reference evidence="1" key="1">
    <citation type="journal article" date="2014" name="Int. J. Syst. Evol. Microbiol.">
        <title>Complete genome sequence of Corynebacterium casei LMG S-19264T (=DSM 44701T), isolated from a smear-ripened cheese.</title>
        <authorList>
            <consortium name="US DOE Joint Genome Institute (JGI-PGF)"/>
            <person name="Walter F."/>
            <person name="Albersmeier A."/>
            <person name="Kalinowski J."/>
            <person name="Ruckert C."/>
        </authorList>
    </citation>
    <scope>NUCLEOTIDE SEQUENCE</scope>
    <source>
        <strain evidence="1">CGMCC 1.12813</strain>
    </source>
</reference>
<proteinExistence type="predicted"/>
<dbReference type="InterPro" id="IPR019587">
    <property type="entry name" value="Polyketide_cyclase/dehydratase"/>
</dbReference>
<dbReference type="EMBL" id="BMGB01000001">
    <property type="protein sequence ID" value="GGA97551.1"/>
    <property type="molecule type" value="Genomic_DNA"/>
</dbReference>
<dbReference type="Proteomes" id="UP000606922">
    <property type="component" value="Unassembled WGS sequence"/>
</dbReference>
<protein>
    <recommendedName>
        <fullName evidence="3">SRPBCC domain-containing protein</fullName>
    </recommendedName>
</protein>